<organism evidence="2 3">
    <name type="scientific">Teladorsagia circumcincta</name>
    <name type="common">Brown stomach worm</name>
    <name type="synonym">Ostertagia circumcincta</name>
    <dbReference type="NCBI Taxonomy" id="45464"/>
    <lineage>
        <taxon>Eukaryota</taxon>
        <taxon>Metazoa</taxon>
        <taxon>Ecdysozoa</taxon>
        <taxon>Nematoda</taxon>
        <taxon>Chromadorea</taxon>
        <taxon>Rhabditida</taxon>
        <taxon>Rhabditina</taxon>
        <taxon>Rhabditomorpha</taxon>
        <taxon>Strongyloidea</taxon>
        <taxon>Trichostrongylidae</taxon>
        <taxon>Teladorsagia</taxon>
    </lineage>
</organism>
<proteinExistence type="predicted"/>
<feature type="non-terminal residue" evidence="2">
    <location>
        <position position="1"/>
    </location>
</feature>
<gene>
    <name evidence="2" type="ORF">TELCIR_17100</name>
</gene>
<evidence type="ECO:0000313" key="2">
    <source>
        <dbReference type="EMBL" id="PIO61378.1"/>
    </source>
</evidence>
<protein>
    <recommendedName>
        <fullName evidence="4">Neuropeptide-like protein 31 family protein</fullName>
    </recommendedName>
</protein>
<reference evidence="2 3" key="1">
    <citation type="submission" date="2015-09" db="EMBL/GenBank/DDBJ databases">
        <title>Draft genome of the parasitic nematode Teladorsagia circumcincta isolate WARC Sus (inbred).</title>
        <authorList>
            <person name="Mitreva M."/>
        </authorList>
    </citation>
    <scope>NUCLEOTIDE SEQUENCE [LARGE SCALE GENOMIC DNA]</scope>
    <source>
        <strain evidence="2 3">S</strain>
    </source>
</reference>
<evidence type="ECO:0008006" key="4">
    <source>
        <dbReference type="Google" id="ProtNLM"/>
    </source>
</evidence>
<keyword evidence="3" id="KW-1185">Reference proteome</keyword>
<evidence type="ECO:0000256" key="1">
    <source>
        <dbReference type="SAM" id="SignalP"/>
    </source>
</evidence>
<feature type="signal peptide" evidence="1">
    <location>
        <begin position="1"/>
        <end position="20"/>
    </location>
</feature>
<keyword evidence="1" id="KW-0732">Signal</keyword>
<dbReference type="EMBL" id="KZ353710">
    <property type="protein sequence ID" value="PIO61378.1"/>
    <property type="molecule type" value="Genomic_DNA"/>
</dbReference>
<accession>A0A2G9TTZ9</accession>
<name>A0A2G9TTZ9_TELCI</name>
<sequence>IMHSLLSLLLVAICVVTVVGQFYGGRGPYGGGFGRPYGGGFGRGPYGGGFGRPYGGGFGRKFSIQFGGRGDIGVVQALYQSAMF</sequence>
<dbReference type="AlphaFoldDB" id="A0A2G9TTZ9"/>
<evidence type="ECO:0000313" key="3">
    <source>
        <dbReference type="Proteomes" id="UP000230423"/>
    </source>
</evidence>
<feature type="chain" id="PRO_5013600906" description="Neuropeptide-like protein 31 family protein" evidence="1">
    <location>
        <begin position="21"/>
        <end position="84"/>
    </location>
</feature>
<dbReference type="Proteomes" id="UP000230423">
    <property type="component" value="Unassembled WGS sequence"/>
</dbReference>